<name>A0A6L2PED2_COPFO</name>
<organism evidence="1 2">
    <name type="scientific">Coptotermes formosanus</name>
    <name type="common">Formosan subterranean termite</name>
    <dbReference type="NCBI Taxonomy" id="36987"/>
    <lineage>
        <taxon>Eukaryota</taxon>
        <taxon>Metazoa</taxon>
        <taxon>Ecdysozoa</taxon>
        <taxon>Arthropoda</taxon>
        <taxon>Hexapoda</taxon>
        <taxon>Insecta</taxon>
        <taxon>Pterygota</taxon>
        <taxon>Neoptera</taxon>
        <taxon>Polyneoptera</taxon>
        <taxon>Dictyoptera</taxon>
        <taxon>Blattodea</taxon>
        <taxon>Blattoidea</taxon>
        <taxon>Termitoidae</taxon>
        <taxon>Rhinotermitidae</taxon>
        <taxon>Coptotermes</taxon>
    </lineage>
</organism>
<dbReference type="AlphaFoldDB" id="A0A6L2PED2"/>
<evidence type="ECO:0000313" key="1">
    <source>
        <dbReference type="EMBL" id="GFG28738.1"/>
    </source>
</evidence>
<dbReference type="InterPro" id="IPR036691">
    <property type="entry name" value="Endo/exonu/phosph_ase_sf"/>
</dbReference>
<dbReference type="OrthoDB" id="5549358at2759"/>
<protein>
    <submittedName>
        <fullName evidence="1">Uncharacterized protein</fullName>
    </submittedName>
</protein>
<proteinExistence type="predicted"/>
<dbReference type="EMBL" id="BLKM01009918">
    <property type="protein sequence ID" value="GFG28738.1"/>
    <property type="molecule type" value="Genomic_DNA"/>
</dbReference>
<evidence type="ECO:0000313" key="2">
    <source>
        <dbReference type="Proteomes" id="UP000502823"/>
    </source>
</evidence>
<keyword evidence="2" id="KW-1185">Reference proteome</keyword>
<dbReference type="Gene3D" id="3.60.10.10">
    <property type="entry name" value="Endonuclease/exonuclease/phosphatase"/>
    <property type="match status" value="1"/>
</dbReference>
<sequence length="72" mass="8545">MDDLIGPHGEVELNDKGKYVWESCAYNKMRIINSFLRHKDIHKFTWAERGSKSIIDYVIANKKIWPYTTDTR</sequence>
<comment type="caution">
    <text evidence="1">The sequence shown here is derived from an EMBL/GenBank/DDBJ whole genome shotgun (WGS) entry which is preliminary data.</text>
</comment>
<dbReference type="Proteomes" id="UP000502823">
    <property type="component" value="Unassembled WGS sequence"/>
</dbReference>
<gene>
    <name evidence="1" type="ORF">Cfor_00111</name>
</gene>
<reference evidence="2" key="1">
    <citation type="submission" date="2020-01" db="EMBL/GenBank/DDBJ databases">
        <title>Draft genome sequence of the Termite Coptotermes fromosanus.</title>
        <authorList>
            <person name="Itakura S."/>
            <person name="Yosikawa Y."/>
            <person name="Umezawa K."/>
        </authorList>
    </citation>
    <scope>NUCLEOTIDE SEQUENCE [LARGE SCALE GENOMIC DNA]</scope>
</reference>
<feature type="non-terminal residue" evidence="1">
    <location>
        <position position="72"/>
    </location>
</feature>
<accession>A0A6L2PED2</accession>
<dbReference type="InParanoid" id="A0A6L2PED2"/>